<dbReference type="InterPro" id="IPR043605">
    <property type="entry name" value="DUF883_C"/>
</dbReference>
<dbReference type="EMBL" id="JACIEQ010000005">
    <property type="protein sequence ID" value="MBB4023336.1"/>
    <property type="molecule type" value="Genomic_DNA"/>
</dbReference>
<dbReference type="Proteomes" id="UP000585681">
    <property type="component" value="Unassembled WGS sequence"/>
</dbReference>
<feature type="transmembrane region" description="Helical" evidence="1">
    <location>
        <begin position="89"/>
        <end position="107"/>
    </location>
</feature>
<evidence type="ECO:0000256" key="1">
    <source>
        <dbReference type="SAM" id="Phobius"/>
    </source>
</evidence>
<evidence type="ECO:0000313" key="3">
    <source>
        <dbReference type="EMBL" id="MBB4023336.1"/>
    </source>
</evidence>
<dbReference type="AlphaFoldDB" id="A0A840CKT1"/>
<dbReference type="InterPro" id="IPR010279">
    <property type="entry name" value="YqjD/ElaB"/>
</dbReference>
<evidence type="ECO:0000313" key="4">
    <source>
        <dbReference type="Proteomes" id="UP000585681"/>
    </source>
</evidence>
<gene>
    <name evidence="3" type="ORF">GGR17_003165</name>
</gene>
<dbReference type="PANTHER" id="PTHR35893">
    <property type="entry name" value="INNER MEMBRANE PROTEIN-RELATED"/>
    <property type="match status" value="1"/>
</dbReference>
<sequence length="109" mass="11324">MARVEPNGSNPDTSVADIEKQIALLKADIADLGATLSDYGQKQQAILKSTAADRIETLKAKGAENADALRKQVESAYAGAEDSVRNHPAASIGIAAAFGFLVGLVSARK</sequence>
<keyword evidence="1" id="KW-0472">Membrane</keyword>
<reference evidence="3" key="1">
    <citation type="submission" date="2020-08" db="EMBL/GenBank/DDBJ databases">
        <title>Genomic Encyclopedia of Type Strains, Phase IV (KMG-IV): sequencing the most valuable type-strain genomes for metagenomic binning, comparative biology and taxonomic classification.</title>
        <authorList>
            <person name="Goeker M."/>
        </authorList>
    </citation>
    <scope>NUCLEOTIDE SEQUENCE [LARGE SCALE GENOMIC DNA]</scope>
    <source>
        <strain evidence="3">DSM 105040</strain>
    </source>
</reference>
<dbReference type="PANTHER" id="PTHR35893:SF3">
    <property type="entry name" value="INNER MEMBRANE PROTEIN"/>
    <property type="match status" value="1"/>
</dbReference>
<keyword evidence="1" id="KW-0812">Transmembrane</keyword>
<dbReference type="RefSeq" id="WP_054539535.1">
    <property type="nucleotide sequence ID" value="NZ_JACIEQ010000005.1"/>
</dbReference>
<dbReference type="Pfam" id="PF19029">
    <property type="entry name" value="DUF883_C"/>
    <property type="match status" value="1"/>
</dbReference>
<accession>A0A840CKT1</accession>
<keyword evidence="4" id="KW-1185">Reference proteome</keyword>
<evidence type="ECO:0000259" key="2">
    <source>
        <dbReference type="Pfam" id="PF19029"/>
    </source>
</evidence>
<organism evidence="3 4">
    <name type="scientific">Actibacterium naphthalenivorans</name>
    <dbReference type="NCBI Taxonomy" id="1614693"/>
    <lineage>
        <taxon>Bacteria</taxon>
        <taxon>Pseudomonadati</taxon>
        <taxon>Pseudomonadota</taxon>
        <taxon>Alphaproteobacteria</taxon>
        <taxon>Rhodobacterales</taxon>
        <taxon>Roseobacteraceae</taxon>
        <taxon>Actibacterium</taxon>
    </lineage>
</organism>
<proteinExistence type="predicted"/>
<name>A0A840CKT1_9RHOB</name>
<keyword evidence="1" id="KW-1133">Transmembrane helix</keyword>
<feature type="domain" description="DUF883" evidence="2">
    <location>
        <begin position="80"/>
        <end position="109"/>
    </location>
</feature>
<comment type="caution">
    <text evidence="3">The sequence shown here is derived from an EMBL/GenBank/DDBJ whole genome shotgun (WGS) entry which is preliminary data.</text>
</comment>
<dbReference type="GO" id="GO:0043022">
    <property type="term" value="F:ribosome binding"/>
    <property type="evidence" value="ECO:0007669"/>
    <property type="project" value="InterPro"/>
</dbReference>
<protein>
    <submittedName>
        <fullName evidence="3">ElaB/YqjD/DUF883 family membrane-anchored ribosome-binding protein</fullName>
    </submittedName>
</protein>